<protein>
    <submittedName>
        <fullName evidence="5">Synaptotagmin-15-like isoform X1</fullName>
    </submittedName>
</protein>
<accession>A0ABM4BWZ8</accession>
<feature type="domain" description="C2" evidence="3">
    <location>
        <begin position="139"/>
        <end position="262"/>
    </location>
</feature>
<dbReference type="GeneID" id="136071902"/>
<proteinExistence type="predicted"/>
<evidence type="ECO:0000256" key="1">
    <source>
        <dbReference type="ARBA" id="ARBA00022737"/>
    </source>
</evidence>
<dbReference type="CDD" id="cd08390">
    <property type="entry name" value="C2A_Synaptotagmin-15-17"/>
    <property type="match status" value="1"/>
</dbReference>
<dbReference type="Pfam" id="PF00168">
    <property type="entry name" value="C2"/>
    <property type="match status" value="2"/>
</dbReference>
<dbReference type="PANTHER" id="PTHR10024:SF234">
    <property type="entry name" value="SYNAPTOTAGMIN-15-RELATED"/>
    <property type="match status" value="1"/>
</dbReference>
<dbReference type="Proteomes" id="UP001652625">
    <property type="component" value="Chromosome 05"/>
</dbReference>
<dbReference type="SMART" id="SM00239">
    <property type="entry name" value="C2"/>
    <property type="match status" value="2"/>
</dbReference>
<evidence type="ECO:0000256" key="2">
    <source>
        <dbReference type="SAM" id="Phobius"/>
    </source>
</evidence>
<dbReference type="PROSITE" id="PS50004">
    <property type="entry name" value="C2"/>
    <property type="match status" value="2"/>
</dbReference>
<reference evidence="5" key="1">
    <citation type="submission" date="2025-08" db="UniProtKB">
        <authorList>
            <consortium name="RefSeq"/>
        </authorList>
    </citation>
    <scope>IDENTIFICATION</scope>
</reference>
<evidence type="ECO:0000313" key="4">
    <source>
        <dbReference type="Proteomes" id="UP001652625"/>
    </source>
</evidence>
<name>A0ABM4BWZ8_HYDVU</name>
<dbReference type="InterPro" id="IPR000008">
    <property type="entry name" value="C2_dom"/>
</dbReference>
<dbReference type="InterPro" id="IPR047897">
    <property type="entry name" value="Synaptotagmin-15/17_C2A"/>
</dbReference>
<feature type="transmembrane region" description="Helical" evidence="2">
    <location>
        <begin position="12"/>
        <end position="34"/>
    </location>
</feature>
<keyword evidence="2" id="KW-1133">Transmembrane helix</keyword>
<keyword evidence="2" id="KW-0812">Transmembrane</keyword>
<gene>
    <name evidence="5" type="primary">LOC136071902</name>
</gene>
<feature type="domain" description="C2" evidence="3">
    <location>
        <begin position="273"/>
        <end position="395"/>
    </location>
</feature>
<dbReference type="PANTHER" id="PTHR10024">
    <property type="entry name" value="SYNAPTOTAGMIN"/>
    <property type="match status" value="1"/>
</dbReference>
<keyword evidence="1" id="KW-0677">Repeat</keyword>
<evidence type="ECO:0000313" key="5">
    <source>
        <dbReference type="RefSeq" id="XP_065653751.1"/>
    </source>
</evidence>
<dbReference type="Gene3D" id="2.60.40.150">
    <property type="entry name" value="C2 domain"/>
    <property type="match status" value="2"/>
</dbReference>
<dbReference type="SUPFAM" id="SSF49562">
    <property type="entry name" value="C2 domain (Calcium/lipid-binding domain, CaLB)"/>
    <property type="match status" value="2"/>
</dbReference>
<dbReference type="InterPro" id="IPR035892">
    <property type="entry name" value="C2_domain_sf"/>
</dbReference>
<keyword evidence="2" id="KW-0472">Membrane</keyword>
<dbReference type="RefSeq" id="XP_065653751.1">
    <property type="nucleotide sequence ID" value="XM_065797679.1"/>
</dbReference>
<evidence type="ECO:0000259" key="3">
    <source>
        <dbReference type="PROSITE" id="PS50004"/>
    </source>
</evidence>
<dbReference type="CDD" id="cd00276">
    <property type="entry name" value="C2B_Synaptotagmin"/>
    <property type="match status" value="1"/>
</dbReference>
<organism evidence="4 5">
    <name type="scientific">Hydra vulgaris</name>
    <name type="common">Hydra</name>
    <name type="synonym">Hydra attenuata</name>
    <dbReference type="NCBI Taxonomy" id="6087"/>
    <lineage>
        <taxon>Eukaryota</taxon>
        <taxon>Metazoa</taxon>
        <taxon>Cnidaria</taxon>
        <taxon>Hydrozoa</taxon>
        <taxon>Hydroidolina</taxon>
        <taxon>Anthoathecata</taxon>
        <taxon>Aplanulata</taxon>
        <taxon>Hydridae</taxon>
        <taxon>Hydra</taxon>
    </lineage>
</organism>
<keyword evidence="4" id="KW-1185">Reference proteome</keyword>
<sequence>MTKFLTDQMYGLGGVLIGLFAFLILCTTLWFFYWRRQQGKRFRRLSETELSQQIIQTKFPIIKTNTLEFTLPQTVFTRSLQSSEKLNESNSNGEKYELSINGLQDTGVIKTKFGQFKPALYQSSDDSECDADNDLPPGNNGRIYFNLEYLAQSEKLVVTVDRIRNLLGRNASASQSTTCDPFIRLYLLPDEKRYLQSKMKRKTRHPVFKETFIYTMSYSLLIERTLRITVFDVDRFMRQNIIGHALYPLSDLDVTMVTEVSRDVEKFSQVCAGSGRLQIGLTHFPDLNRISVNVIRASQLFEELGVSAPDTYVKITYLVLSKVHKIKKTSIIKSTFEPLYNETMEFKINSNELDAGCLHFEVFQCTGGIKNDRILGYFIIGGNMCSRGKELEHWENMVQNSHKVIKEWHDLKS</sequence>